<dbReference type="GO" id="GO:0016491">
    <property type="term" value="F:oxidoreductase activity"/>
    <property type="evidence" value="ECO:0007669"/>
    <property type="project" value="InterPro"/>
</dbReference>
<dbReference type="AlphaFoldDB" id="A0A3B0SYI6"/>
<dbReference type="GO" id="GO:0046872">
    <property type="term" value="F:metal ion binding"/>
    <property type="evidence" value="ECO:0007669"/>
    <property type="project" value="UniProtKB-KW"/>
</dbReference>
<dbReference type="SUPFAM" id="SSF81648">
    <property type="entry name" value="a domain/subunit of cytochrome bc1 complex (Ubiquinol-cytochrome c reductase)"/>
    <property type="match status" value="1"/>
</dbReference>
<protein>
    <recommendedName>
        <fullName evidence="11">Cytochrome b/b6 C-terminal region profile domain-containing protein</fullName>
    </recommendedName>
</protein>
<comment type="subcellular location">
    <subcellularLocation>
        <location evidence="1">Membrane</location>
        <topology evidence="1">Multi-pass membrane protein</topology>
    </subcellularLocation>
</comment>
<evidence type="ECO:0000256" key="3">
    <source>
        <dbReference type="ARBA" id="ARBA00022617"/>
    </source>
</evidence>
<dbReference type="InterPro" id="IPR005798">
    <property type="entry name" value="Cyt_b/b6_C"/>
</dbReference>
<evidence type="ECO:0000256" key="8">
    <source>
        <dbReference type="ARBA" id="ARBA00023004"/>
    </source>
</evidence>
<keyword evidence="5" id="KW-0479">Metal-binding</keyword>
<evidence type="ECO:0000256" key="2">
    <source>
        <dbReference type="ARBA" id="ARBA00022448"/>
    </source>
</evidence>
<dbReference type="InterPro" id="IPR036150">
    <property type="entry name" value="Cyt_b/b6_C_sf"/>
</dbReference>
<dbReference type="GO" id="GO:0009055">
    <property type="term" value="F:electron transfer activity"/>
    <property type="evidence" value="ECO:0007669"/>
    <property type="project" value="InterPro"/>
</dbReference>
<feature type="transmembrane region" description="Helical" evidence="10">
    <location>
        <begin position="95"/>
        <end position="119"/>
    </location>
</feature>
<dbReference type="EMBL" id="UOEI01000517">
    <property type="protein sequence ID" value="VAW07282.1"/>
    <property type="molecule type" value="Genomic_DNA"/>
</dbReference>
<evidence type="ECO:0000256" key="9">
    <source>
        <dbReference type="ARBA" id="ARBA00023136"/>
    </source>
</evidence>
<evidence type="ECO:0000256" key="5">
    <source>
        <dbReference type="ARBA" id="ARBA00022723"/>
    </source>
</evidence>
<evidence type="ECO:0000256" key="6">
    <source>
        <dbReference type="ARBA" id="ARBA00022982"/>
    </source>
</evidence>
<keyword evidence="2" id="KW-0813">Transport</keyword>
<dbReference type="PROSITE" id="PS51003">
    <property type="entry name" value="CYTB_CTER"/>
    <property type="match status" value="1"/>
</dbReference>
<keyword evidence="6" id="KW-0249">Electron transport</keyword>
<accession>A0A3B0SYI6</accession>
<keyword evidence="7 10" id="KW-1133">Transmembrane helix</keyword>
<evidence type="ECO:0000259" key="11">
    <source>
        <dbReference type="PROSITE" id="PS51003"/>
    </source>
</evidence>
<feature type="domain" description="Cytochrome b/b6 C-terminal region profile" evidence="11">
    <location>
        <begin position="27"/>
        <end position="137"/>
    </location>
</feature>
<evidence type="ECO:0000256" key="7">
    <source>
        <dbReference type="ARBA" id="ARBA00022989"/>
    </source>
</evidence>
<dbReference type="InterPro" id="IPR027387">
    <property type="entry name" value="Cytb/b6-like_sf"/>
</dbReference>
<feature type="non-terminal residue" evidence="12">
    <location>
        <position position="137"/>
    </location>
</feature>
<keyword evidence="8" id="KW-0408">Iron</keyword>
<organism evidence="12">
    <name type="scientific">hydrothermal vent metagenome</name>
    <dbReference type="NCBI Taxonomy" id="652676"/>
    <lineage>
        <taxon>unclassified sequences</taxon>
        <taxon>metagenomes</taxon>
        <taxon>ecological metagenomes</taxon>
    </lineage>
</organism>
<dbReference type="Pfam" id="PF00032">
    <property type="entry name" value="Cytochrom_B_C"/>
    <property type="match status" value="1"/>
</dbReference>
<dbReference type="Gene3D" id="1.20.810.10">
    <property type="entry name" value="Cytochrome Bc1 Complex, Chain C"/>
    <property type="match status" value="1"/>
</dbReference>
<dbReference type="GO" id="GO:0016020">
    <property type="term" value="C:membrane"/>
    <property type="evidence" value="ECO:0007669"/>
    <property type="project" value="UniProtKB-SubCell"/>
</dbReference>
<evidence type="ECO:0000313" key="12">
    <source>
        <dbReference type="EMBL" id="VAW07282.1"/>
    </source>
</evidence>
<gene>
    <name evidence="12" type="ORF">MNBD_ACTINO01-2514</name>
</gene>
<evidence type="ECO:0000256" key="4">
    <source>
        <dbReference type="ARBA" id="ARBA00022692"/>
    </source>
</evidence>
<proteinExistence type="predicted"/>
<keyword evidence="4 10" id="KW-0812">Transmembrane</keyword>
<evidence type="ECO:0000256" key="10">
    <source>
        <dbReference type="SAM" id="Phobius"/>
    </source>
</evidence>
<feature type="transmembrane region" description="Helical" evidence="10">
    <location>
        <begin position="41"/>
        <end position="63"/>
    </location>
</feature>
<keyword evidence="3" id="KW-0349">Heme</keyword>
<evidence type="ECO:0000256" key="1">
    <source>
        <dbReference type="ARBA" id="ARBA00004141"/>
    </source>
</evidence>
<keyword evidence="9 10" id="KW-0472">Membrane</keyword>
<name>A0A3B0SYI6_9ZZZZ</name>
<sequence length="137" mass="15046">MADDPQIVEGQRVLGVVPGKPAVGDEKVPERQKLVFTWPHLLVRHAVASLGVLLFVLAVAILFNAPLKEIANPAVTPNPEKAPWYFVGLQELLSLLHPMIAGVLLPGMLVGGLIMLPYIDRNPARKARFRKVAVWTF</sequence>
<reference evidence="12" key="1">
    <citation type="submission" date="2018-06" db="EMBL/GenBank/DDBJ databases">
        <authorList>
            <person name="Zhirakovskaya E."/>
        </authorList>
    </citation>
    <scope>NUCLEOTIDE SEQUENCE</scope>
</reference>